<keyword evidence="1" id="KW-0677">Repeat</keyword>
<evidence type="ECO:0000313" key="6">
    <source>
        <dbReference type="EMBL" id="GAA2128062.1"/>
    </source>
</evidence>
<dbReference type="PROSITE" id="PS50853">
    <property type="entry name" value="FN3"/>
    <property type="match status" value="2"/>
</dbReference>
<dbReference type="PANTHER" id="PTHR13817">
    <property type="entry name" value="TITIN"/>
    <property type="match status" value="1"/>
</dbReference>
<dbReference type="SMART" id="SM00060">
    <property type="entry name" value="FN3"/>
    <property type="match status" value="2"/>
</dbReference>
<reference evidence="6 7" key="1">
    <citation type="journal article" date="2019" name="Int. J. Syst. Evol. Microbiol.">
        <title>The Global Catalogue of Microorganisms (GCM) 10K type strain sequencing project: providing services to taxonomists for standard genome sequencing and annotation.</title>
        <authorList>
            <consortium name="The Broad Institute Genomics Platform"/>
            <consortium name="The Broad Institute Genome Sequencing Center for Infectious Disease"/>
            <person name="Wu L."/>
            <person name="Ma J."/>
        </authorList>
    </citation>
    <scope>NUCLEOTIDE SEQUENCE [LARGE SCALE GENOMIC DNA]</scope>
    <source>
        <strain evidence="6 7">JCM 16021</strain>
    </source>
</reference>
<feature type="region of interest" description="Disordered" evidence="4">
    <location>
        <begin position="1665"/>
        <end position="1688"/>
    </location>
</feature>
<accession>A0ABN2YJ97</accession>
<keyword evidence="3" id="KW-0624">Polysaccharide degradation</keyword>
<evidence type="ECO:0000259" key="5">
    <source>
        <dbReference type="PROSITE" id="PS50853"/>
    </source>
</evidence>
<dbReference type="Gene3D" id="2.60.40.10">
    <property type="entry name" value="Immunoglobulins"/>
    <property type="match status" value="2"/>
</dbReference>
<dbReference type="CDD" id="cd00063">
    <property type="entry name" value="FN3"/>
    <property type="match status" value="2"/>
</dbReference>
<feature type="domain" description="Fibronectin type-III" evidence="5">
    <location>
        <begin position="1588"/>
        <end position="1671"/>
    </location>
</feature>
<keyword evidence="2" id="KW-0326">Glycosidase</keyword>
<gene>
    <name evidence="6" type="ORF">GCM10009843_28210</name>
</gene>
<dbReference type="Pfam" id="PF17963">
    <property type="entry name" value="Big_9"/>
    <property type="match status" value="2"/>
</dbReference>
<keyword evidence="3" id="KW-0119">Carbohydrate metabolism</keyword>
<dbReference type="RefSeq" id="WP_344304439.1">
    <property type="nucleotide sequence ID" value="NZ_BAAAQQ010000012.1"/>
</dbReference>
<evidence type="ECO:0000256" key="3">
    <source>
        <dbReference type="ARBA" id="ARBA00023326"/>
    </source>
</evidence>
<dbReference type="InterPro" id="IPR036116">
    <property type="entry name" value="FN3_sf"/>
</dbReference>
<feature type="region of interest" description="Disordered" evidence="4">
    <location>
        <begin position="373"/>
        <end position="416"/>
    </location>
</feature>
<comment type="caution">
    <text evidence="6">The sequence shown here is derived from an EMBL/GenBank/DDBJ whole genome shotgun (WGS) entry which is preliminary data.</text>
</comment>
<dbReference type="EMBL" id="BAAAQQ010000012">
    <property type="protein sequence ID" value="GAA2128062.1"/>
    <property type="molecule type" value="Genomic_DNA"/>
</dbReference>
<protein>
    <submittedName>
        <fullName evidence="6">Ig-like domain-containing protein</fullName>
    </submittedName>
</protein>
<feature type="domain" description="Fibronectin type-III" evidence="5">
    <location>
        <begin position="1498"/>
        <end position="1587"/>
    </location>
</feature>
<evidence type="ECO:0000313" key="7">
    <source>
        <dbReference type="Proteomes" id="UP001500575"/>
    </source>
</evidence>
<dbReference type="InterPro" id="IPR013783">
    <property type="entry name" value="Ig-like_fold"/>
</dbReference>
<dbReference type="InterPro" id="IPR050964">
    <property type="entry name" value="Striated_Muscle_Regulatory"/>
</dbReference>
<evidence type="ECO:0000256" key="1">
    <source>
        <dbReference type="ARBA" id="ARBA00022737"/>
    </source>
</evidence>
<name>A0ABN2YJ97_9ACTN</name>
<dbReference type="PANTHER" id="PTHR13817:SF73">
    <property type="entry name" value="FIBRONECTIN TYPE-III DOMAIN-CONTAINING PROTEIN"/>
    <property type="match status" value="1"/>
</dbReference>
<dbReference type="Pfam" id="PF00041">
    <property type="entry name" value="fn3"/>
    <property type="match status" value="2"/>
</dbReference>
<evidence type="ECO:0000256" key="2">
    <source>
        <dbReference type="ARBA" id="ARBA00023295"/>
    </source>
</evidence>
<keyword evidence="7" id="KW-1185">Reference proteome</keyword>
<dbReference type="SUPFAM" id="SSF49265">
    <property type="entry name" value="Fibronectin type III"/>
    <property type="match status" value="1"/>
</dbReference>
<proteinExistence type="predicted"/>
<dbReference type="Proteomes" id="UP001500575">
    <property type="component" value="Unassembled WGS sequence"/>
</dbReference>
<feature type="compositionally biased region" description="Basic and acidic residues" evidence="4">
    <location>
        <begin position="381"/>
        <end position="400"/>
    </location>
</feature>
<evidence type="ECO:0000256" key="4">
    <source>
        <dbReference type="SAM" id="MobiDB-lite"/>
    </source>
</evidence>
<sequence length="2060" mass="214429">MRTWVSRHRAAIAANLALVLTVGTVVAYAVSADGYQSHRAELNDGGIWVTSNADGFFGRMNKPIGQTDGVMAADVEDNLDIVQQGAGVVAVNLTDNLLSSVDPATVQPLEGEEAAVAPGALVVMAGGTVAVADPDDGRVWAQRFDPDLGRASVVPLAEGSEPRATAGDDAALTVTARGDVLVASGAEDRLLRLPARGTGFAEETSQDLTLDLGPTTQLTAVGERAVLLDPETGDLLVPDGGSAALPPGSVLQQPGPAADSVLVATGSELLEVDLETGDATALAEDLSGRPTAPVRLGACEYAAWSGGRGAVVTVCAPDQPRVSVLSTDATDLVFRVNRGQILLNDRTSGAVWDLDSDAPARIDDWEAFRTDVTKEDDEQEQENHDEGDRQPPKAKPDELGARPGRTTVLHPLDNDTAPSGRILAIRSLGQVSGPGTLSIGPDGQTVQVQLPADATGSTTFDYVVDDGREDVSDQATVTVRARDLPANGQPGVRPGFKPREWVVAAGGTLDVPVLPDWRDPRDGDPLALTSAQAVGGRESGAVARTTGSGRIRFTAPAEGGVVQVEYAVGDGVGEPVTGTMELRVQDPDATESIAAVAEPDIVSGETGKPITIRPLGNDLPGTDPLTPEATIELAGKVASVGGADVRTDLVEGTITFRSRTARTFLLDYDAAYGSAPIAGGRIRVDVRAPSRKPPEPVAMPDQVTLFGQASTMVDVLANDVDPGGGMLVVQRADPLVDNQLDVAVVQGRWVRVSARQGTLGPNPQVVRYVVSNGVTDGVEGEITVSQRPEADDNTPVTQVDRVTVRAGAAVTVPVLDNDFSPSGDQLRLVGHVAGEGSGTLRTADPDGTATRGDTGSAYVSGRLVRYVAPRVVQDDASFQVRYVAVNEAGQTSPGRVEITVVPAERRNQPPEPPQLEGRAIAGDTVKLRLPGVGVDPDGDAVTLLGIASAPELGRVVRYGANSIDYQAYPGSGGTDEFTYLVVDSGGQTAAGTARVAVVPGGLPQPPLAVPDSVSVAPGRTATVDVMANDLVAGGDRVTVELADPDQPGVRLQSETGPLLIEAPAGAGGAARRNVDVVYRLTNGIDSSQATVTLRTVGGFNNPPIVYDAFGAAEDAAAVSVDVLETAYDPDGAAEDLRVAEVFEPPGVPEAMVADGTITITRGDEAMVVPFRVEDGDGGAATASLYVPARGSNLPFVRDDALVRVDPGGSTRVRLADVVADPAGGTVSLARAARVTASPSTGVSVGADGRSSFTVEAPEGYAGPGAVVAEVTTDAPVGSDEQAVTTMVTIPVQVGRTRPVLRCPEQPIEVPQGETVEVAVSSYCHVWTADPEDADALAFEAEWVDAIDGLSAEPDGGVVRVTAGQGAQRNTPAVLAVSADGSSPGRIRFVVTGGPPPSMSPVRVSDMGSGESRVVDLAPYLRAGVGDPVPTVLEAEQITSLDVDIEVLSDSVVRITTGPRVSGSAQFRVLMSDVARADTGPGRQVEGRIALDVLDVPGTPSAPVPGSSVVSRQVSLTWTEPMSNGAPIDYYEVRASGGPTQRCASTGCDVRGLTNGREYTFQVRAHNSVGFSGWSDSSRPVTPDAKPGLVGPIRNTRVADRTLVLAWNPPSGDASVDHYVVAYAGLSRQVSRPEATITGLDNNTKYQFKVYAVNDVGRGPVRTSRALQSQGPVGLPAAPTVDDSPTSASTATLTVSWPAVPPNGPGPVLYRVLRNGSPIAGCETLQQTFCTVPGVTYDGGRNEFKVGSSIGRDLPQYGPVKEWYAVGKPDAWGPWTVAPTGKDAEAWVDLTVPQSRGTESTVAILVNGSVVREFEARGRQGELINVPDNDRSHSVALRLCNEFGRCSQSEPTPVQTYGPLSSANILEVRAEQNGSQVRWVATVDSNGNGVGVHFESAQRNEWVDAFGVDVQTVASAWVDVGWETTERLNVYIADADPQRGTHRATAETTTPVPPPPVITVTKERCSDDPAAGIQACGGQGPTTCVEATCAFVVVTTTDMRGPWVCSVLNPTQGIFRGGYTDTYDDNGTKNTGFFYRAGTAQVQCDERFTSREASAVHEITF</sequence>
<organism evidence="6 7">
    <name type="scientific">Nocardioides bigeumensis</name>
    <dbReference type="NCBI Taxonomy" id="433657"/>
    <lineage>
        <taxon>Bacteria</taxon>
        <taxon>Bacillati</taxon>
        <taxon>Actinomycetota</taxon>
        <taxon>Actinomycetes</taxon>
        <taxon>Propionibacteriales</taxon>
        <taxon>Nocardioidaceae</taxon>
        <taxon>Nocardioides</taxon>
    </lineage>
</organism>
<dbReference type="Gene3D" id="2.60.40.2810">
    <property type="match status" value="1"/>
</dbReference>
<keyword evidence="2" id="KW-0378">Hydrolase</keyword>
<dbReference type="InterPro" id="IPR003961">
    <property type="entry name" value="FN3_dom"/>
</dbReference>